<dbReference type="AlphaFoldDB" id="A0A0D7A6C1"/>
<proteinExistence type="predicted"/>
<evidence type="ECO:0000313" key="2">
    <source>
        <dbReference type="EMBL" id="KIY46567.1"/>
    </source>
</evidence>
<dbReference type="EMBL" id="KN882027">
    <property type="protein sequence ID" value="KIY46567.1"/>
    <property type="molecule type" value="Genomic_DNA"/>
</dbReference>
<accession>A0A0D7A6C1</accession>
<sequence length="372" mass="40259">MSPTSSQPRSESSYLHFDDTPRQTEFFPSSSTLLHIAGSTTLPVVTDTKVAHSPTVVDLVTFPADRSVPGHSKLLTVPVQSQSSRGPAYVHRAHSRASSDPTSLSSVLKSHEPLYGIPYGYHAYAYDYRSRSPYGRLGATQPYSIWSMDALPMSQMQQHRDSWSAYSGRAFSDPSLHSTGARSPLVVPLSLRNVGIVSHGVAGGSSARTEKGFRERKIRLIKARTQAVRGRSQQRRKLTLPHWSLGARLELEFHSADACTDCQERNGNITGSANVLLFCGDRHMSFLSLVDVHCYSQDEDGATRSQLRAETDVMLTVLQDPGMDNWTACSAGRTLCAAKGKHGTKGSTSVALGNEPLAIGGDRAASICSPGA</sequence>
<gene>
    <name evidence="2" type="ORF">FISHEDRAFT_60251</name>
</gene>
<feature type="region of interest" description="Disordered" evidence="1">
    <location>
        <begin position="1"/>
        <end position="21"/>
    </location>
</feature>
<protein>
    <submittedName>
        <fullName evidence="2">Uncharacterized protein</fullName>
    </submittedName>
</protein>
<feature type="compositionally biased region" description="Low complexity" evidence="1">
    <location>
        <begin position="1"/>
        <end position="13"/>
    </location>
</feature>
<reference evidence="2 3" key="1">
    <citation type="journal article" date="2015" name="Fungal Genet. Biol.">
        <title>Evolution of novel wood decay mechanisms in Agaricales revealed by the genome sequences of Fistulina hepatica and Cylindrobasidium torrendii.</title>
        <authorList>
            <person name="Floudas D."/>
            <person name="Held B.W."/>
            <person name="Riley R."/>
            <person name="Nagy L.G."/>
            <person name="Koehler G."/>
            <person name="Ransdell A.S."/>
            <person name="Younus H."/>
            <person name="Chow J."/>
            <person name="Chiniquy J."/>
            <person name="Lipzen A."/>
            <person name="Tritt A."/>
            <person name="Sun H."/>
            <person name="Haridas S."/>
            <person name="LaButti K."/>
            <person name="Ohm R.A."/>
            <person name="Kues U."/>
            <person name="Blanchette R.A."/>
            <person name="Grigoriev I.V."/>
            <person name="Minto R.E."/>
            <person name="Hibbett D.S."/>
        </authorList>
    </citation>
    <scope>NUCLEOTIDE SEQUENCE [LARGE SCALE GENOMIC DNA]</scope>
    <source>
        <strain evidence="2 3">ATCC 64428</strain>
    </source>
</reference>
<organism evidence="2 3">
    <name type="scientific">Fistulina hepatica ATCC 64428</name>
    <dbReference type="NCBI Taxonomy" id="1128425"/>
    <lineage>
        <taxon>Eukaryota</taxon>
        <taxon>Fungi</taxon>
        <taxon>Dikarya</taxon>
        <taxon>Basidiomycota</taxon>
        <taxon>Agaricomycotina</taxon>
        <taxon>Agaricomycetes</taxon>
        <taxon>Agaricomycetidae</taxon>
        <taxon>Agaricales</taxon>
        <taxon>Fistulinaceae</taxon>
        <taxon>Fistulina</taxon>
    </lineage>
</organism>
<dbReference type="Proteomes" id="UP000054144">
    <property type="component" value="Unassembled WGS sequence"/>
</dbReference>
<name>A0A0D7A6C1_9AGAR</name>
<keyword evidence="3" id="KW-1185">Reference proteome</keyword>
<evidence type="ECO:0000313" key="3">
    <source>
        <dbReference type="Proteomes" id="UP000054144"/>
    </source>
</evidence>
<evidence type="ECO:0000256" key="1">
    <source>
        <dbReference type="SAM" id="MobiDB-lite"/>
    </source>
</evidence>